<comment type="similarity">
    <text evidence="1">Belongs to the short-chain dehydrogenases/reductases (SDR) family.</text>
</comment>
<dbReference type="PANTHER" id="PTHR43008">
    <property type="entry name" value="BENZIL REDUCTASE"/>
    <property type="match status" value="1"/>
</dbReference>
<protein>
    <submittedName>
        <fullName evidence="3">Uncharacterized protein</fullName>
    </submittedName>
</protein>
<dbReference type="Proteomes" id="UP000717696">
    <property type="component" value="Unassembled WGS sequence"/>
</dbReference>
<keyword evidence="4" id="KW-1185">Reference proteome</keyword>
<reference evidence="3" key="1">
    <citation type="journal article" date="2021" name="Nat. Commun.">
        <title>Genetic determinants of endophytism in the Arabidopsis root mycobiome.</title>
        <authorList>
            <person name="Mesny F."/>
            <person name="Miyauchi S."/>
            <person name="Thiergart T."/>
            <person name="Pickel B."/>
            <person name="Atanasova L."/>
            <person name="Karlsson M."/>
            <person name="Huettel B."/>
            <person name="Barry K.W."/>
            <person name="Haridas S."/>
            <person name="Chen C."/>
            <person name="Bauer D."/>
            <person name="Andreopoulos W."/>
            <person name="Pangilinan J."/>
            <person name="LaButti K."/>
            <person name="Riley R."/>
            <person name="Lipzen A."/>
            <person name="Clum A."/>
            <person name="Drula E."/>
            <person name="Henrissat B."/>
            <person name="Kohler A."/>
            <person name="Grigoriev I.V."/>
            <person name="Martin F.M."/>
            <person name="Hacquard S."/>
        </authorList>
    </citation>
    <scope>NUCLEOTIDE SEQUENCE</scope>
    <source>
        <strain evidence="3">MPI-CAGE-AT-0021</strain>
    </source>
</reference>
<proteinExistence type="inferred from homology"/>
<accession>A0A9P9EUJ0</accession>
<evidence type="ECO:0000313" key="3">
    <source>
        <dbReference type="EMBL" id="KAH7145450.1"/>
    </source>
</evidence>
<dbReference type="PRINTS" id="PR00081">
    <property type="entry name" value="GDHRDH"/>
</dbReference>
<dbReference type="GO" id="GO:0050664">
    <property type="term" value="F:oxidoreductase activity, acting on NAD(P)H, oxygen as acceptor"/>
    <property type="evidence" value="ECO:0007669"/>
    <property type="project" value="TreeGrafter"/>
</dbReference>
<sequence length="216" mass="23284">MGMGRVKVWGNPGVYWLATCLCIGRPISQFSVEGKIVIVTGGSRGIGLQVVTGLAEAGADVTFIYKTSTDTKETAERISSKTGARASAYQCDVTDRQGLERTQINSVNFDGVMWTALAAGKIFKSQERENLVITASVSAGLVSVPQTQAAYNLSNAGVLQLAKMMIRQPKELLEKWFGMIRVGRVYGFLASDASCFMTGSNVIIDGGFARVHNHQH</sequence>
<dbReference type="Pfam" id="PF00106">
    <property type="entry name" value="adh_short"/>
    <property type="match status" value="1"/>
</dbReference>
<dbReference type="PANTHER" id="PTHR43008:SF4">
    <property type="entry name" value="CHAIN DEHYDROGENASE, PUTATIVE (AFU_ORTHOLOGUE AFUA_4G08710)-RELATED"/>
    <property type="match status" value="1"/>
</dbReference>
<evidence type="ECO:0000313" key="4">
    <source>
        <dbReference type="Proteomes" id="UP000717696"/>
    </source>
</evidence>
<dbReference type="SUPFAM" id="SSF51735">
    <property type="entry name" value="NAD(P)-binding Rossmann-fold domains"/>
    <property type="match status" value="1"/>
</dbReference>
<gene>
    <name evidence="3" type="ORF">B0J13DRAFT_665824</name>
</gene>
<dbReference type="InterPro" id="IPR002347">
    <property type="entry name" value="SDR_fam"/>
</dbReference>
<dbReference type="InterPro" id="IPR036291">
    <property type="entry name" value="NAD(P)-bd_dom_sf"/>
</dbReference>
<organism evidence="3 4">
    <name type="scientific">Dactylonectria estremocensis</name>
    <dbReference type="NCBI Taxonomy" id="1079267"/>
    <lineage>
        <taxon>Eukaryota</taxon>
        <taxon>Fungi</taxon>
        <taxon>Dikarya</taxon>
        <taxon>Ascomycota</taxon>
        <taxon>Pezizomycotina</taxon>
        <taxon>Sordariomycetes</taxon>
        <taxon>Hypocreomycetidae</taxon>
        <taxon>Hypocreales</taxon>
        <taxon>Nectriaceae</taxon>
        <taxon>Dactylonectria</taxon>
    </lineage>
</organism>
<dbReference type="GO" id="GO:0016616">
    <property type="term" value="F:oxidoreductase activity, acting on the CH-OH group of donors, NAD or NADP as acceptor"/>
    <property type="evidence" value="ECO:0007669"/>
    <property type="project" value="UniProtKB-ARBA"/>
</dbReference>
<evidence type="ECO:0000256" key="2">
    <source>
        <dbReference type="ARBA" id="ARBA00023002"/>
    </source>
</evidence>
<dbReference type="OrthoDB" id="1888931at2759"/>
<name>A0A9P9EUJ0_9HYPO</name>
<dbReference type="AlphaFoldDB" id="A0A9P9EUJ0"/>
<comment type="caution">
    <text evidence="3">The sequence shown here is derived from an EMBL/GenBank/DDBJ whole genome shotgun (WGS) entry which is preliminary data.</text>
</comment>
<dbReference type="Gene3D" id="3.40.50.720">
    <property type="entry name" value="NAD(P)-binding Rossmann-like Domain"/>
    <property type="match status" value="2"/>
</dbReference>
<evidence type="ECO:0000256" key="1">
    <source>
        <dbReference type="ARBA" id="ARBA00006484"/>
    </source>
</evidence>
<keyword evidence="2" id="KW-0560">Oxidoreductase</keyword>
<dbReference type="EMBL" id="JAGMUU010000009">
    <property type="protein sequence ID" value="KAH7145450.1"/>
    <property type="molecule type" value="Genomic_DNA"/>
</dbReference>